<proteinExistence type="predicted"/>
<protein>
    <submittedName>
        <fullName evidence="1">Uncharacterized protein</fullName>
    </submittedName>
</protein>
<accession>A0A0E9XP23</accession>
<name>A0A0E9XP23_ANGAN</name>
<reference evidence="1" key="1">
    <citation type="submission" date="2014-11" db="EMBL/GenBank/DDBJ databases">
        <authorList>
            <person name="Amaro Gonzalez C."/>
        </authorList>
    </citation>
    <scope>NUCLEOTIDE SEQUENCE</scope>
</reference>
<evidence type="ECO:0000313" key="1">
    <source>
        <dbReference type="EMBL" id="JAI03596.1"/>
    </source>
</evidence>
<sequence length="117" mass="14057">MYIIALNELRPQQYGQRKDIYSAVIRLFCLRWKRRPLFQRSKTKRQVDKLLEQRMRCINDVIRPRWSARQSSRPIRTPRQHTIVWSRGKTRSNQLHSLPSLFHPPLSPLPLHGVLHV</sequence>
<organism evidence="1">
    <name type="scientific">Anguilla anguilla</name>
    <name type="common">European freshwater eel</name>
    <name type="synonym">Muraena anguilla</name>
    <dbReference type="NCBI Taxonomy" id="7936"/>
    <lineage>
        <taxon>Eukaryota</taxon>
        <taxon>Metazoa</taxon>
        <taxon>Chordata</taxon>
        <taxon>Craniata</taxon>
        <taxon>Vertebrata</taxon>
        <taxon>Euteleostomi</taxon>
        <taxon>Actinopterygii</taxon>
        <taxon>Neopterygii</taxon>
        <taxon>Teleostei</taxon>
        <taxon>Anguilliformes</taxon>
        <taxon>Anguillidae</taxon>
        <taxon>Anguilla</taxon>
    </lineage>
</organism>
<reference evidence="1" key="2">
    <citation type="journal article" date="2015" name="Fish Shellfish Immunol.">
        <title>Early steps in the European eel (Anguilla anguilla)-Vibrio vulnificus interaction in the gills: Role of the RtxA13 toxin.</title>
        <authorList>
            <person name="Callol A."/>
            <person name="Pajuelo D."/>
            <person name="Ebbesson L."/>
            <person name="Teles M."/>
            <person name="MacKenzie S."/>
            <person name="Amaro C."/>
        </authorList>
    </citation>
    <scope>NUCLEOTIDE SEQUENCE</scope>
</reference>
<dbReference type="EMBL" id="GBXM01004982">
    <property type="protein sequence ID" value="JAI03596.1"/>
    <property type="molecule type" value="Transcribed_RNA"/>
</dbReference>
<dbReference type="AlphaFoldDB" id="A0A0E9XP23"/>